<dbReference type="Pfam" id="PF12900">
    <property type="entry name" value="Pyridox_ox_2"/>
    <property type="match status" value="1"/>
</dbReference>
<sequence>MSSPGHTDRTRGKRLPELASHDLADLQAILDAALVAHICVVDGDQPFVLPVAFARNGDTLYIHGSSKSRLFTQLATGASTCLTVTLLDGLVVARSVFESSMNYRSVMVLGTCRVAEGQEKAAALQVISDHLLPGRWDEARHPNEQEDKATLVLALDLNESSVKISAGPPDDVPADVDLPVWAGVVPLTEHFGEPIDAPDLPVGIAVPDYIRQWKR</sequence>
<dbReference type="PANTHER" id="PTHR34071">
    <property type="entry name" value="5-NITROIMIDAZOLE ANTIBIOTICS RESISTANCE PROTEIN, NIMA-FAMILY-RELATED PROTEIN-RELATED"/>
    <property type="match status" value="1"/>
</dbReference>
<protein>
    <submittedName>
        <fullName evidence="1">Unannotated protein</fullName>
    </submittedName>
</protein>
<dbReference type="EMBL" id="CAEZZX010000001">
    <property type="protein sequence ID" value="CAB4768001.1"/>
    <property type="molecule type" value="Genomic_DNA"/>
</dbReference>
<gene>
    <name evidence="1" type="ORF">UFOPK2938_00001</name>
</gene>
<organism evidence="1">
    <name type="scientific">freshwater metagenome</name>
    <dbReference type="NCBI Taxonomy" id="449393"/>
    <lineage>
        <taxon>unclassified sequences</taxon>
        <taxon>metagenomes</taxon>
        <taxon>ecological metagenomes</taxon>
    </lineage>
</organism>
<reference evidence="1" key="1">
    <citation type="submission" date="2020-05" db="EMBL/GenBank/DDBJ databases">
        <authorList>
            <person name="Chiriac C."/>
            <person name="Salcher M."/>
            <person name="Ghai R."/>
            <person name="Kavagutti S V."/>
        </authorList>
    </citation>
    <scope>NUCLEOTIDE SEQUENCE</scope>
</reference>
<evidence type="ECO:0000313" key="1">
    <source>
        <dbReference type="EMBL" id="CAB4768001.1"/>
    </source>
</evidence>
<dbReference type="PANTHER" id="PTHR34071:SF2">
    <property type="entry name" value="FLAVIN-NUCLEOTIDE-BINDING PROTEIN"/>
    <property type="match status" value="1"/>
</dbReference>
<dbReference type="SUPFAM" id="SSF50475">
    <property type="entry name" value="FMN-binding split barrel"/>
    <property type="match status" value="1"/>
</dbReference>
<name>A0A6J6V720_9ZZZZ</name>
<dbReference type="InterPro" id="IPR012349">
    <property type="entry name" value="Split_barrel_FMN-bd"/>
</dbReference>
<accession>A0A6J6V720</accession>
<dbReference type="InterPro" id="IPR024747">
    <property type="entry name" value="Pyridox_Oxase-rel"/>
</dbReference>
<dbReference type="AlphaFoldDB" id="A0A6J6V720"/>
<dbReference type="Gene3D" id="2.30.110.10">
    <property type="entry name" value="Electron Transport, Fmn-binding Protein, Chain A"/>
    <property type="match status" value="1"/>
</dbReference>
<proteinExistence type="predicted"/>